<dbReference type="GO" id="GO:0071949">
    <property type="term" value="F:FAD binding"/>
    <property type="evidence" value="ECO:0007669"/>
    <property type="project" value="InterPro"/>
</dbReference>
<proteinExistence type="predicted"/>
<dbReference type="InterPro" id="IPR016169">
    <property type="entry name" value="FAD-bd_PCMH_sub2"/>
</dbReference>
<evidence type="ECO:0000313" key="4">
    <source>
        <dbReference type="Proteomes" id="UP000027120"/>
    </source>
</evidence>
<feature type="domain" description="FAD-binding PCMH-type" evidence="2">
    <location>
        <begin position="1"/>
        <end position="150"/>
    </location>
</feature>
<dbReference type="Gene3D" id="3.30.43.10">
    <property type="entry name" value="Uridine Diphospho-n-acetylenolpyruvylglucosamine Reductase, domain 2"/>
    <property type="match status" value="1"/>
</dbReference>
<dbReference type="EMBL" id="KK784880">
    <property type="protein sequence ID" value="KDO77599.1"/>
    <property type="molecule type" value="Genomic_DNA"/>
</dbReference>
<dbReference type="Pfam" id="PF01565">
    <property type="entry name" value="FAD_binding_4"/>
    <property type="match status" value="1"/>
</dbReference>
<dbReference type="InterPro" id="IPR006094">
    <property type="entry name" value="Oxid_FAD_bind_N"/>
</dbReference>
<dbReference type="Proteomes" id="UP000027120">
    <property type="component" value="Unassembled WGS sequence"/>
</dbReference>
<dbReference type="SUPFAM" id="SSF56176">
    <property type="entry name" value="FAD-binding/transporter-associated domain-like"/>
    <property type="match status" value="1"/>
</dbReference>
<dbReference type="Gene3D" id="3.30.465.10">
    <property type="match status" value="1"/>
</dbReference>
<dbReference type="InterPro" id="IPR016167">
    <property type="entry name" value="FAD-bd_PCMH_sub1"/>
</dbReference>
<gene>
    <name evidence="3" type="ORF">CISIN_1g045207mg</name>
</gene>
<comment type="cofactor">
    <cofactor evidence="1">
        <name>FAD</name>
        <dbReference type="ChEBI" id="CHEBI:57692"/>
    </cofactor>
</comment>
<evidence type="ECO:0000259" key="2">
    <source>
        <dbReference type="PROSITE" id="PS51387"/>
    </source>
</evidence>
<evidence type="ECO:0000256" key="1">
    <source>
        <dbReference type="ARBA" id="ARBA00001974"/>
    </source>
</evidence>
<dbReference type="InterPro" id="IPR016166">
    <property type="entry name" value="FAD-bd_PCMH"/>
</dbReference>
<evidence type="ECO:0000313" key="3">
    <source>
        <dbReference type="EMBL" id="KDO77599.1"/>
    </source>
</evidence>
<accession>A0A067GDC5</accession>
<dbReference type="InterPro" id="IPR036318">
    <property type="entry name" value="FAD-bd_PCMH-like_sf"/>
</dbReference>
<dbReference type="PANTHER" id="PTHR32448">
    <property type="entry name" value="OS08G0158400 PROTEIN"/>
    <property type="match status" value="1"/>
</dbReference>
<dbReference type="SMR" id="A0A067GDC5"/>
<dbReference type="STRING" id="2711.A0A067GDC5"/>
<organism evidence="3 4">
    <name type="scientific">Citrus sinensis</name>
    <name type="common">Sweet orange</name>
    <name type="synonym">Citrus aurantium var. sinensis</name>
    <dbReference type="NCBI Taxonomy" id="2711"/>
    <lineage>
        <taxon>Eukaryota</taxon>
        <taxon>Viridiplantae</taxon>
        <taxon>Streptophyta</taxon>
        <taxon>Embryophyta</taxon>
        <taxon>Tracheophyta</taxon>
        <taxon>Spermatophyta</taxon>
        <taxon>Magnoliopsida</taxon>
        <taxon>eudicotyledons</taxon>
        <taxon>Gunneridae</taxon>
        <taxon>Pentapetalae</taxon>
        <taxon>rosids</taxon>
        <taxon>malvids</taxon>
        <taxon>Sapindales</taxon>
        <taxon>Rutaceae</taxon>
        <taxon>Aurantioideae</taxon>
        <taxon>Citrus</taxon>
    </lineage>
</organism>
<dbReference type="PROSITE" id="PS51387">
    <property type="entry name" value="FAD_PCMH"/>
    <property type="match status" value="1"/>
</dbReference>
<sequence length="350" mass="39245">KHGLEIRVRGGGHYFEGVSYVSNVPLIIIDLINLSSINVDVENEIACVQSSATIGQLYYKIAEKSKILAFLAGICHSVGVDGHFSGRGYGLLLRKYGLAADHVVDAHLIDVEGRFLDRESMGEDLFWAILVGGGASFGVIIAWKIKLVTVPQTVTVFTILNKWQYIADKLDEDLILRIFLRRLVDATAKGKRTMQALFSGLFLGGVDRLLPLMDQSFHVLGLVKQDCIELSWIKSVLCFAGFQKRESRDVLLERTTILEGGKMSEISESKIPFRHRAGNICQIEHLVVWAEEGIEASQRHINWIGELYSYLTPYVSKDPREAYINYKDLDIGMNNEGYTTNYKQASIWGV</sequence>
<dbReference type="AlphaFoldDB" id="A0A067GDC5"/>
<name>A0A067GDC5_CITSI</name>
<keyword evidence="4" id="KW-1185">Reference proteome</keyword>
<reference evidence="3 4" key="1">
    <citation type="submission" date="2014-04" db="EMBL/GenBank/DDBJ databases">
        <authorList>
            <consortium name="International Citrus Genome Consortium"/>
            <person name="Gmitter F."/>
            <person name="Chen C."/>
            <person name="Farmerie W."/>
            <person name="Harkins T."/>
            <person name="Desany B."/>
            <person name="Mohiuddin M."/>
            <person name="Kodira C."/>
            <person name="Borodovsky M."/>
            <person name="Lomsadze A."/>
            <person name="Burns P."/>
            <person name="Jenkins J."/>
            <person name="Prochnik S."/>
            <person name="Shu S."/>
            <person name="Chapman J."/>
            <person name="Pitluck S."/>
            <person name="Schmutz J."/>
            <person name="Rokhsar D."/>
        </authorList>
    </citation>
    <scope>NUCLEOTIDE SEQUENCE</scope>
</reference>
<dbReference type="Gene3D" id="3.40.462.20">
    <property type="match status" value="1"/>
</dbReference>
<protein>
    <recommendedName>
        <fullName evidence="2">FAD-binding PCMH-type domain-containing protein</fullName>
    </recommendedName>
</protein>
<feature type="non-terminal residue" evidence="3">
    <location>
        <position position="1"/>
    </location>
</feature>